<accession>A0ABR2E0F2</accession>
<evidence type="ECO:0000256" key="2">
    <source>
        <dbReference type="ARBA" id="ARBA00023015"/>
    </source>
</evidence>
<feature type="domain" description="MADS-box" evidence="6">
    <location>
        <begin position="1"/>
        <end position="49"/>
    </location>
</feature>
<name>A0ABR2E0F2_9ROSI</name>
<evidence type="ECO:0000256" key="1">
    <source>
        <dbReference type="ARBA" id="ARBA00004123"/>
    </source>
</evidence>
<dbReference type="CDD" id="cd00266">
    <property type="entry name" value="MADS_SRF_like"/>
    <property type="match status" value="1"/>
</dbReference>
<keyword evidence="5" id="KW-0539">Nucleus</keyword>
<dbReference type="Gene3D" id="3.40.1810.10">
    <property type="entry name" value="Transcription factor, MADS-box"/>
    <property type="match status" value="1"/>
</dbReference>
<dbReference type="Proteomes" id="UP001472677">
    <property type="component" value="Unassembled WGS sequence"/>
</dbReference>
<evidence type="ECO:0000256" key="3">
    <source>
        <dbReference type="ARBA" id="ARBA00023125"/>
    </source>
</evidence>
<evidence type="ECO:0000256" key="5">
    <source>
        <dbReference type="ARBA" id="ARBA00023242"/>
    </source>
</evidence>
<comment type="subcellular location">
    <subcellularLocation>
        <location evidence="1">Nucleus</location>
    </subcellularLocation>
</comment>
<dbReference type="InterPro" id="IPR002100">
    <property type="entry name" value="TF_MADSbox"/>
</dbReference>
<dbReference type="PRINTS" id="PR00404">
    <property type="entry name" value="MADSDOMAIN"/>
</dbReference>
<sequence length="397" mass="45414">MGHRKLMMKLIEKEKTREATLKKRLQSLKKKAYEFSVLCDVDVCMIIFTPEFKDSPPDVEAWPSDPIRVDGIIHRYKQAMAASGSQKRTFSISDFFDMRRRQARDEINQLCKANFEAKFPTWDDRIHDFSPEQIASCLAKLDSNIEVVKRKIMLMKGDDKHKLLHPESRSIVGSFDARSRPNASDNFNIPAAALHPWNRDLSDNHVKAHAIQNLELGVIREQPPPVSVIPIDIHRPLISPADEALVKLSLSLNPNDNSLRMSMMNNDLGFGVQSGIASSSNSGIPNNVMYNPPPSFFVHRNPIYGMPNPISSIPVLHDPSRSSAMQNYAMFKEPKAEMGDWFNAAPSMQPADVATYNQRQQLMMPHEFHQMLPSDFHDDFYRDINEYEMKNKKQIFF</sequence>
<evidence type="ECO:0000256" key="4">
    <source>
        <dbReference type="ARBA" id="ARBA00023163"/>
    </source>
</evidence>
<gene>
    <name evidence="7" type="ORF">V6N12_038958</name>
</gene>
<dbReference type="Pfam" id="PF00319">
    <property type="entry name" value="SRF-TF"/>
    <property type="match status" value="1"/>
</dbReference>
<dbReference type="SUPFAM" id="SSF55455">
    <property type="entry name" value="SRF-like"/>
    <property type="match status" value="1"/>
</dbReference>
<evidence type="ECO:0000259" key="6">
    <source>
        <dbReference type="PROSITE" id="PS50066"/>
    </source>
</evidence>
<keyword evidence="4" id="KW-0804">Transcription</keyword>
<dbReference type="InterPro" id="IPR033897">
    <property type="entry name" value="SRF-like_MADS-box"/>
</dbReference>
<evidence type="ECO:0000313" key="7">
    <source>
        <dbReference type="EMBL" id="KAK8550239.1"/>
    </source>
</evidence>
<organism evidence="7 8">
    <name type="scientific">Hibiscus sabdariffa</name>
    <name type="common">roselle</name>
    <dbReference type="NCBI Taxonomy" id="183260"/>
    <lineage>
        <taxon>Eukaryota</taxon>
        <taxon>Viridiplantae</taxon>
        <taxon>Streptophyta</taxon>
        <taxon>Embryophyta</taxon>
        <taxon>Tracheophyta</taxon>
        <taxon>Spermatophyta</taxon>
        <taxon>Magnoliopsida</taxon>
        <taxon>eudicotyledons</taxon>
        <taxon>Gunneridae</taxon>
        <taxon>Pentapetalae</taxon>
        <taxon>rosids</taxon>
        <taxon>malvids</taxon>
        <taxon>Malvales</taxon>
        <taxon>Malvaceae</taxon>
        <taxon>Malvoideae</taxon>
        <taxon>Hibiscus</taxon>
    </lineage>
</organism>
<evidence type="ECO:0000313" key="8">
    <source>
        <dbReference type="Proteomes" id="UP001472677"/>
    </source>
</evidence>
<dbReference type="EMBL" id="JBBPBM010000020">
    <property type="protein sequence ID" value="KAK8550239.1"/>
    <property type="molecule type" value="Genomic_DNA"/>
</dbReference>
<dbReference type="PANTHER" id="PTHR11945:SF502">
    <property type="entry name" value="AGAMOUS-LIKE MADS-BOX PROTEIN AGL81"/>
    <property type="match status" value="1"/>
</dbReference>
<proteinExistence type="predicted"/>
<dbReference type="SMART" id="SM00432">
    <property type="entry name" value="MADS"/>
    <property type="match status" value="1"/>
</dbReference>
<keyword evidence="2" id="KW-0805">Transcription regulation</keyword>
<keyword evidence="3" id="KW-0238">DNA-binding</keyword>
<dbReference type="PANTHER" id="PTHR11945">
    <property type="entry name" value="MADS BOX PROTEIN"/>
    <property type="match status" value="1"/>
</dbReference>
<comment type="caution">
    <text evidence="7">The sequence shown here is derived from an EMBL/GenBank/DDBJ whole genome shotgun (WGS) entry which is preliminary data.</text>
</comment>
<dbReference type="PROSITE" id="PS50066">
    <property type="entry name" value="MADS_BOX_2"/>
    <property type="match status" value="1"/>
</dbReference>
<keyword evidence="8" id="KW-1185">Reference proteome</keyword>
<dbReference type="InterPro" id="IPR036879">
    <property type="entry name" value="TF_MADSbox_sf"/>
</dbReference>
<reference evidence="7 8" key="1">
    <citation type="journal article" date="2024" name="G3 (Bethesda)">
        <title>Genome assembly of Hibiscus sabdariffa L. provides insights into metabolisms of medicinal natural products.</title>
        <authorList>
            <person name="Kim T."/>
        </authorList>
    </citation>
    <scope>NUCLEOTIDE SEQUENCE [LARGE SCALE GENOMIC DNA]</scope>
    <source>
        <strain evidence="7">TK-2024</strain>
        <tissue evidence="7">Old leaves</tissue>
    </source>
</reference>
<protein>
    <recommendedName>
        <fullName evidence="6">MADS-box domain-containing protein</fullName>
    </recommendedName>
</protein>